<dbReference type="KEGG" id="dmo:Dmoj_GI15078"/>
<feature type="site" description="Histone H3K4me3 binding" evidence="11">
    <location>
        <position position="603"/>
    </location>
</feature>
<evidence type="ECO:0000256" key="15">
    <source>
        <dbReference type="SAM" id="MobiDB-lite"/>
    </source>
</evidence>
<dbReference type="HOGENOM" id="CLU_026191_0_0_1"/>
<dbReference type="OrthoDB" id="5411773at2759"/>
<feature type="site" description="Histone H3K4me3 binding" evidence="11">
    <location>
        <position position="611"/>
    </location>
</feature>
<keyword evidence="4 12" id="KW-0479">Metal-binding</keyword>
<keyword evidence="7 14" id="KW-0156">Chromatin regulator</keyword>
<evidence type="ECO:0000256" key="6">
    <source>
        <dbReference type="ARBA" id="ARBA00022833"/>
    </source>
</evidence>
<evidence type="ECO:0000256" key="3">
    <source>
        <dbReference type="ARBA" id="ARBA00022604"/>
    </source>
</evidence>
<evidence type="ECO:0000259" key="16">
    <source>
        <dbReference type="PROSITE" id="PS50016"/>
    </source>
</evidence>
<evidence type="ECO:0000256" key="13">
    <source>
        <dbReference type="PROSITE-ProRule" id="PRU00146"/>
    </source>
</evidence>
<dbReference type="GO" id="GO:0140861">
    <property type="term" value="P:DNA repair-dependent chromatin remodeling"/>
    <property type="evidence" value="ECO:0007669"/>
    <property type="project" value="EnsemblMetazoa"/>
</dbReference>
<feature type="region of interest" description="Disordered" evidence="15">
    <location>
        <begin position="193"/>
        <end position="217"/>
    </location>
</feature>
<proteinExistence type="inferred from homology"/>
<dbReference type="PROSITE" id="PS01359">
    <property type="entry name" value="ZF_PHD_1"/>
    <property type="match status" value="1"/>
</dbReference>
<keyword evidence="5 13" id="KW-0863">Zinc-finger</keyword>
<evidence type="ECO:0000313" key="18">
    <source>
        <dbReference type="Proteomes" id="UP000009192"/>
    </source>
</evidence>
<dbReference type="Gene3D" id="3.30.40.10">
    <property type="entry name" value="Zinc/RING finger domain, C3HC4 (zinc finger)"/>
    <property type="match status" value="1"/>
</dbReference>
<dbReference type="FunFam" id="3.30.40.10:FF:000103">
    <property type="entry name" value="Inhibitor of growth protein"/>
    <property type="match status" value="1"/>
</dbReference>
<feature type="domain" description="PHD-type" evidence="16">
    <location>
        <begin position="586"/>
        <end position="635"/>
    </location>
</feature>
<evidence type="ECO:0000256" key="5">
    <source>
        <dbReference type="ARBA" id="ARBA00022771"/>
    </source>
</evidence>
<feature type="compositionally biased region" description="Low complexity" evidence="15">
    <location>
        <begin position="193"/>
        <end position="203"/>
    </location>
</feature>
<dbReference type="AlphaFoldDB" id="B4L3B6"/>
<dbReference type="eggNOG" id="KOG1973">
    <property type="taxonomic scope" value="Eukaryota"/>
</dbReference>
<dbReference type="GO" id="GO:0005634">
    <property type="term" value="C:nucleus"/>
    <property type="evidence" value="ECO:0007669"/>
    <property type="project" value="UniProtKB-SubCell"/>
</dbReference>
<sequence>MLYLEDYLEMIEHLPQELRDRFTEMRELDLAVQNDMDSLDKKSRMFFQQCKRGELQYDSIYTEFHSLRGNYFKVMEDADEKVAIATQIHELVERYLRRLDSELFKFKCELEADNNGITEILEKRSLELDGNNSTAATALLLSMNQKENRYYNTGSGVNNNLMSGNINSAAGIITSTGSTSGNLVVNSSALNSLSGNNSSSSGSHQRHRKLEKRRETICTVPVPEKRPNLNQSLPVVTAASNSVSSIVNPVSGNHVNALPTHATLPVAPSTASSNNSNHSSTVANAVAANIVRQLPTNLSAHSVLSANSNSAAVAAAAAAAAAAASNSVTVGPVAGTGAGSSAGIAASHGNTTVSYNLHQFGGGGAASSAIAAAASQAIVATQQMPQGRRTASLKASYEAIHGAGVAGGTEFWSAAAVHNSSIQPATGTLATSVHHHTPQHQHHHEKKHKKKLNASISVPSGIAYKIWDGSSSGNSIASSSSSISVDSGDMLSTASAAPIQHANLGQGTLAINPPSNQLATSHATAAAVAATVAPVTLPTVNNVASAPIGLPPSTSLAPGANLTISDTGLVVEQTNEGEWSYDPNEPRYCTCNQVSYGDMVACDNDACPYEWFHYPCVGITQPPKGKWYCPKCTASMRRRGNRKN</sequence>
<dbReference type="Proteomes" id="UP000009192">
    <property type="component" value="Unassembled WGS sequence"/>
</dbReference>
<evidence type="ECO:0000256" key="11">
    <source>
        <dbReference type="PIRSR" id="PIRSR628651-50"/>
    </source>
</evidence>
<dbReference type="GO" id="GO:0035267">
    <property type="term" value="C:NuA4 histone acetyltransferase complex"/>
    <property type="evidence" value="ECO:0007669"/>
    <property type="project" value="EnsemblMetazoa"/>
</dbReference>
<comment type="similarity">
    <text evidence="2 14">Belongs to the ING family.</text>
</comment>
<dbReference type="InterPro" id="IPR013083">
    <property type="entry name" value="Znf_RING/FYVE/PHD"/>
</dbReference>
<dbReference type="GO" id="GO:0008270">
    <property type="term" value="F:zinc ion binding"/>
    <property type="evidence" value="ECO:0007669"/>
    <property type="project" value="UniProtKB-KW"/>
</dbReference>
<name>B4L3B6_DROMO</name>
<dbReference type="SMART" id="SM01408">
    <property type="entry name" value="ING"/>
    <property type="match status" value="1"/>
</dbReference>
<keyword evidence="6 12" id="KW-0862">Zinc</keyword>
<feature type="binding site" evidence="12">
    <location>
        <position position="589"/>
    </location>
    <ligand>
        <name>Zn(2+)</name>
        <dbReference type="ChEBI" id="CHEBI:29105"/>
        <label>1</label>
    </ligand>
</feature>
<feature type="binding site" evidence="12">
    <location>
        <position position="607"/>
    </location>
    <ligand>
        <name>Zn(2+)</name>
        <dbReference type="ChEBI" id="CHEBI:29105"/>
        <label>2</label>
    </ligand>
</feature>
<feature type="binding site" evidence="12">
    <location>
        <position position="632"/>
    </location>
    <ligand>
        <name>Zn(2+)</name>
        <dbReference type="ChEBI" id="CHEBI:29105"/>
        <label>2</label>
    </ligand>
</feature>
<feature type="binding site" evidence="12">
    <location>
        <position position="602"/>
    </location>
    <ligand>
        <name>Zn(2+)</name>
        <dbReference type="ChEBI" id="CHEBI:29105"/>
        <label>2</label>
    </ligand>
</feature>
<dbReference type="SUPFAM" id="SSF57903">
    <property type="entry name" value="FYVE/PHD zinc finger"/>
    <property type="match status" value="1"/>
</dbReference>
<evidence type="ECO:0000256" key="4">
    <source>
        <dbReference type="ARBA" id="ARBA00022723"/>
    </source>
</evidence>
<accession>B4L3B6</accession>
<evidence type="ECO:0000256" key="14">
    <source>
        <dbReference type="RuleBase" id="RU361213"/>
    </source>
</evidence>
<protein>
    <recommendedName>
        <fullName evidence="14">Inhibitor of growth protein</fullName>
    </recommendedName>
</protein>
<evidence type="ECO:0000256" key="9">
    <source>
        <dbReference type="ARBA" id="ARBA00023163"/>
    </source>
</evidence>
<dbReference type="CDD" id="cd15585">
    <property type="entry name" value="PHD_ING3"/>
    <property type="match status" value="1"/>
</dbReference>
<dbReference type="CDD" id="cd16858">
    <property type="entry name" value="ING_ING3_Yng2p"/>
    <property type="match status" value="1"/>
</dbReference>
<feature type="binding site" evidence="12">
    <location>
        <position position="629"/>
    </location>
    <ligand>
        <name>Zn(2+)</name>
        <dbReference type="ChEBI" id="CHEBI:29105"/>
        <label>2</label>
    </ligand>
</feature>
<comment type="subunit">
    <text evidence="14">Component of an histone acetyltransferase complex. Interacts with H3K4me3 and to a lesser extent with H3K4me2.</text>
</comment>
<dbReference type="SMR" id="B4L3B6"/>
<comment type="domain">
    <text evidence="14">The PHD-type zinc finger mediates the binding to H3K4me3.</text>
</comment>
<dbReference type="PROSITE" id="PS50016">
    <property type="entry name" value="ZF_PHD_2"/>
    <property type="match status" value="1"/>
</dbReference>
<dbReference type="InterPro" id="IPR019786">
    <property type="entry name" value="Zinc_finger_PHD-type_CS"/>
</dbReference>
<dbReference type="InterPro" id="IPR042020">
    <property type="entry name" value="ING3_PHD"/>
</dbReference>
<dbReference type="InterPro" id="IPR019787">
    <property type="entry name" value="Znf_PHD-finger"/>
</dbReference>
<dbReference type="PANTHER" id="PTHR10333">
    <property type="entry name" value="INHIBITOR OF GROWTH PROTEIN"/>
    <property type="match status" value="1"/>
</dbReference>
<feature type="site" description="Histone H3K4me3 binding" evidence="11">
    <location>
        <position position="599"/>
    </location>
</feature>
<keyword evidence="10 14" id="KW-0539">Nucleus</keyword>
<evidence type="ECO:0000313" key="17">
    <source>
        <dbReference type="EMBL" id="EDW07044.2"/>
    </source>
</evidence>
<feature type="binding site" evidence="12">
    <location>
        <position position="616"/>
    </location>
    <ligand>
        <name>Zn(2+)</name>
        <dbReference type="ChEBI" id="CHEBI:29105"/>
        <label>1</label>
    </ligand>
</feature>
<dbReference type="InterPro" id="IPR028651">
    <property type="entry name" value="ING_fam"/>
</dbReference>
<comment type="function">
    <text evidence="14">Component of an histone acetyltransferase complex.</text>
</comment>
<comment type="subcellular location">
    <subcellularLocation>
        <location evidence="1 14">Nucleus</location>
    </subcellularLocation>
</comment>
<dbReference type="InterPro" id="IPR024610">
    <property type="entry name" value="ING_N_histone-binding"/>
</dbReference>
<keyword evidence="3" id="KW-0341">Growth regulation</keyword>
<evidence type="ECO:0000256" key="2">
    <source>
        <dbReference type="ARBA" id="ARBA00010210"/>
    </source>
</evidence>
<dbReference type="EMBL" id="CH933810">
    <property type="protein sequence ID" value="EDW07044.2"/>
    <property type="molecule type" value="Genomic_DNA"/>
</dbReference>
<keyword evidence="8" id="KW-0805">Transcription regulation</keyword>
<evidence type="ECO:0000256" key="10">
    <source>
        <dbReference type="ARBA" id="ARBA00023242"/>
    </source>
</evidence>
<dbReference type="InterPro" id="IPR001965">
    <property type="entry name" value="Znf_PHD"/>
</dbReference>
<reference evidence="17 18" key="1">
    <citation type="journal article" date="2007" name="Nature">
        <title>Evolution of genes and genomes on the Drosophila phylogeny.</title>
        <authorList>
            <consortium name="Drosophila 12 Genomes Consortium"/>
            <person name="Clark A.G."/>
            <person name="Eisen M.B."/>
            <person name="Smith D.R."/>
            <person name="Bergman C.M."/>
            <person name="Oliver B."/>
            <person name="Markow T.A."/>
            <person name="Kaufman T.C."/>
            <person name="Kellis M."/>
            <person name="Gelbart W."/>
            <person name="Iyer V.N."/>
            <person name="Pollard D.A."/>
            <person name="Sackton T.B."/>
            <person name="Larracuente A.M."/>
            <person name="Singh N.D."/>
            <person name="Abad J.P."/>
            <person name="Abt D.N."/>
            <person name="Adryan B."/>
            <person name="Aguade M."/>
            <person name="Akashi H."/>
            <person name="Anderson W.W."/>
            <person name="Aquadro C.F."/>
            <person name="Ardell D.H."/>
            <person name="Arguello R."/>
            <person name="Artieri C.G."/>
            <person name="Barbash D.A."/>
            <person name="Barker D."/>
            <person name="Barsanti P."/>
            <person name="Batterham P."/>
            <person name="Batzoglou S."/>
            <person name="Begun D."/>
            <person name="Bhutkar A."/>
            <person name="Blanco E."/>
            <person name="Bosak S.A."/>
            <person name="Bradley R.K."/>
            <person name="Brand A.D."/>
            <person name="Brent M.R."/>
            <person name="Brooks A.N."/>
            <person name="Brown R.H."/>
            <person name="Butlin R.K."/>
            <person name="Caggese C."/>
            <person name="Calvi B.R."/>
            <person name="Bernardo de Carvalho A."/>
            <person name="Caspi A."/>
            <person name="Castrezana S."/>
            <person name="Celniker S.E."/>
            <person name="Chang J.L."/>
            <person name="Chapple C."/>
            <person name="Chatterji S."/>
            <person name="Chinwalla A."/>
            <person name="Civetta A."/>
            <person name="Clifton S.W."/>
            <person name="Comeron J.M."/>
            <person name="Costello J.C."/>
            <person name="Coyne J.A."/>
            <person name="Daub J."/>
            <person name="David R.G."/>
            <person name="Delcher A.L."/>
            <person name="Delehaunty K."/>
            <person name="Do C.B."/>
            <person name="Ebling H."/>
            <person name="Edwards K."/>
            <person name="Eickbush T."/>
            <person name="Evans J.D."/>
            <person name="Filipski A."/>
            <person name="Findeiss S."/>
            <person name="Freyhult E."/>
            <person name="Fulton L."/>
            <person name="Fulton R."/>
            <person name="Garcia A.C."/>
            <person name="Gardiner A."/>
            <person name="Garfield D.A."/>
            <person name="Garvin B.E."/>
            <person name="Gibson G."/>
            <person name="Gilbert D."/>
            <person name="Gnerre S."/>
            <person name="Godfrey J."/>
            <person name="Good R."/>
            <person name="Gotea V."/>
            <person name="Gravely B."/>
            <person name="Greenberg A.J."/>
            <person name="Griffiths-Jones S."/>
            <person name="Gross S."/>
            <person name="Guigo R."/>
            <person name="Gustafson E.A."/>
            <person name="Haerty W."/>
            <person name="Hahn M.W."/>
            <person name="Halligan D.L."/>
            <person name="Halpern A.L."/>
            <person name="Halter G.M."/>
            <person name="Han M.V."/>
            <person name="Heger A."/>
            <person name="Hillier L."/>
            <person name="Hinrichs A.S."/>
            <person name="Holmes I."/>
            <person name="Hoskins R.A."/>
            <person name="Hubisz M.J."/>
            <person name="Hultmark D."/>
            <person name="Huntley M.A."/>
            <person name="Jaffe D.B."/>
            <person name="Jagadeeshan S."/>
            <person name="Jeck W.R."/>
            <person name="Johnson J."/>
            <person name="Jones C.D."/>
            <person name="Jordan W.C."/>
            <person name="Karpen G.H."/>
            <person name="Kataoka E."/>
            <person name="Keightley P.D."/>
            <person name="Kheradpour P."/>
            <person name="Kirkness E.F."/>
            <person name="Koerich L.B."/>
            <person name="Kristiansen K."/>
            <person name="Kudrna D."/>
            <person name="Kulathinal R.J."/>
            <person name="Kumar S."/>
            <person name="Kwok R."/>
            <person name="Lander E."/>
            <person name="Langley C.H."/>
            <person name="Lapoint R."/>
            <person name="Lazzaro B.P."/>
            <person name="Lee S.J."/>
            <person name="Levesque L."/>
            <person name="Li R."/>
            <person name="Lin C.F."/>
            <person name="Lin M.F."/>
            <person name="Lindblad-Toh K."/>
            <person name="Llopart A."/>
            <person name="Long M."/>
            <person name="Low L."/>
            <person name="Lozovsky E."/>
            <person name="Lu J."/>
            <person name="Luo M."/>
            <person name="Machado C.A."/>
            <person name="Makalowski W."/>
            <person name="Marzo M."/>
            <person name="Matsuda M."/>
            <person name="Matzkin L."/>
            <person name="McAllister B."/>
            <person name="McBride C.S."/>
            <person name="McKernan B."/>
            <person name="McKernan K."/>
            <person name="Mendez-Lago M."/>
            <person name="Minx P."/>
            <person name="Mollenhauer M.U."/>
            <person name="Montooth K."/>
            <person name="Mount S.M."/>
            <person name="Mu X."/>
            <person name="Myers E."/>
            <person name="Negre B."/>
            <person name="Newfeld S."/>
            <person name="Nielsen R."/>
            <person name="Noor M.A."/>
            <person name="O'Grady P."/>
            <person name="Pachter L."/>
            <person name="Papaceit M."/>
            <person name="Parisi M.J."/>
            <person name="Parisi M."/>
            <person name="Parts L."/>
            <person name="Pedersen J.S."/>
            <person name="Pesole G."/>
            <person name="Phillippy A.M."/>
            <person name="Ponting C.P."/>
            <person name="Pop M."/>
            <person name="Porcelli D."/>
            <person name="Powell J.R."/>
            <person name="Prohaska S."/>
            <person name="Pruitt K."/>
            <person name="Puig M."/>
            <person name="Quesneville H."/>
            <person name="Ram K.R."/>
            <person name="Rand D."/>
            <person name="Rasmussen M.D."/>
            <person name="Reed L.K."/>
            <person name="Reenan R."/>
            <person name="Reily A."/>
            <person name="Remington K.A."/>
            <person name="Rieger T.T."/>
            <person name="Ritchie M.G."/>
            <person name="Robin C."/>
            <person name="Rogers Y.H."/>
            <person name="Rohde C."/>
            <person name="Rozas J."/>
            <person name="Rubenfield M.J."/>
            <person name="Ruiz A."/>
            <person name="Russo S."/>
            <person name="Salzberg S.L."/>
            <person name="Sanchez-Gracia A."/>
            <person name="Saranga D.J."/>
            <person name="Sato H."/>
            <person name="Schaeffer S.W."/>
            <person name="Schatz M.C."/>
            <person name="Schlenke T."/>
            <person name="Schwartz R."/>
            <person name="Segarra C."/>
            <person name="Singh R.S."/>
            <person name="Sirot L."/>
            <person name="Sirota M."/>
            <person name="Sisneros N.B."/>
            <person name="Smith C.D."/>
            <person name="Smith T.F."/>
            <person name="Spieth J."/>
            <person name="Stage D.E."/>
            <person name="Stark A."/>
            <person name="Stephan W."/>
            <person name="Strausberg R.L."/>
            <person name="Strempel S."/>
            <person name="Sturgill D."/>
            <person name="Sutton G."/>
            <person name="Sutton G.G."/>
            <person name="Tao W."/>
            <person name="Teichmann S."/>
            <person name="Tobari Y.N."/>
            <person name="Tomimura Y."/>
            <person name="Tsolas J.M."/>
            <person name="Valente V.L."/>
            <person name="Venter E."/>
            <person name="Venter J.C."/>
            <person name="Vicario S."/>
            <person name="Vieira F.G."/>
            <person name="Vilella A.J."/>
            <person name="Villasante A."/>
            <person name="Walenz B."/>
            <person name="Wang J."/>
            <person name="Wasserman M."/>
            <person name="Watts T."/>
            <person name="Wilson D."/>
            <person name="Wilson R.K."/>
            <person name="Wing R.A."/>
            <person name="Wolfner M.F."/>
            <person name="Wong A."/>
            <person name="Wong G.K."/>
            <person name="Wu C.I."/>
            <person name="Wu G."/>
            <person name="Yamamoto D."/>
            <person name="Yang H.P."/>
            <person name="Yang S.P."/>
            <person name="Yorke J.A."/>
            <person name="Yoshida K."/>
            <person name="Zdobnov E."/>
            <person name="Zhang P."/>
            <person name="Zhang Y."/>
            <person name="Zimin A.V."/>
            <person name="Baldwin J."/>
            <person name="Abdouelleil A."/>
            <person name="Abdulkadir J."/>
            <person name="Abebe A."/>
            <person name="Abera B."/>
            <person name="Abreu J."/>
            <person name="Acer S.C."/>
            <person name="Aftuck L."/>
            <person name="Alexander A."/>
            <person name="An P."/>
            <person name="Anderson E."/>
            <person name="Anderson S."/>
            <person name="Arachi H."/>
            <person name="Azer M."/>
            <person name="Bachantsang P."/>
            <person name="Barry A."/>
            <person name="Bayul T."/>
            <person name="Berlin A."/>
            <person name="Bessette D."/>
            <person name="Bloom T."/>
            <person name="Blye J."/>
            <person name="Boguslavskiy L."/>
            <person name="Bonnet C."/>
            <person name="Boukhgalter B."/>
            <person name="Bourzgui I."/>
            <person name="Brown A."/>
            <person name="Cahill P."/>
            <person name="Channer S."/>
            <person name="Cheshatsang Y."/>
            <person name="Chuda L."/>
            <person name="Citroen M."/>
            <person name="Collymore A."/>
            <person name="Cooke P."/>
            <person name="Costello M."/>
            <person name="D'Aco K."/>
            <person name="Daza R."/>
            <person name="De Haan G."/>
            <person name="DeGray S."/>
            <person name="DeMaso C."/>
            <person name="Dhargay N."/>
            <person name="Dooley K."/>
            <person name="Dooley E."/>
            <person name="Doricent M."/>
            <person name="Dorje P."/>
            <person name="Dorjee K."/>
            <person name="Dupes A."/>
            <person name="Elong R."/>
            <person name="Falk J."/>
            <person name="Farina A."/>
            <person name="Faro S."/>
            <person name="Ferguson D."/>
            <person name="Fisher S."/>
            <person name="Foley C.D."/>
            <person name="Franke A."/>
            <person name="Friedrich D."/>
            <person name="Gadbois L."/>
            <person name="Gearin G."/>
            <person name="Gearin C.R."/>
            <person name="Giannoukos G."/>
            <person name="Goode T."/>
            <person name="Graham J."/>
            <person name="Grandbois E."/>
            <person name="Grewal S."/>
            <person name="Gyaltsen K."/>
            <person name="Hafez N."/>
            <person name="Hagos B."/>
            <person name="Hall J."/>
            <person name="Henson C."/>
            <person name="Hollinger A."/>
            <person name="Honan T."/>
            <person name="Huard M.D."/>
            <person name="Hughes L."/>
            <person name="Hurhula B."/>
            <person name="Husby M.E."/>
            <person name="Kamat A."/>
            <person name="Kanga B."/>
            <person name="Kashin S."/>
            <person name="Khazanovich D."/>
            <person name="Kisner P."/>
            <person name="Lance K."/>
            <person name="Lara M."/>
            <person name="Lee W."/>
            <person name="Lennon N."/>
            <person name="Letendre F."/>
            <person name="LeVine R."/>
            <person name="Lipovsky A."/>
            <person name="Liu X."/>
            <person name="Liu J."/>
            <person name="Liu S."/>
            <person name="Lokyitsang T."/>
            <person name="Lokyitsang Y."/>
            <person name="Lubonja R."/>
            <person name="Lui A."/>
            <person name="MacDonald P."/>
            <person name="Magnisalis V."/>
            <person name="Maru K."/>
            <person name="Matthews C."/>
            <person name="McCusker W."/>
            <person name="McDonough S."/>
            <person name="Mehta T."/>
            <person name="Meldrim J."/>
            <person name="Meneus L."/>
            <person name="Mihai O."/>
            <person name="Mihalev A."/>
            <person name="Mihova T."/>
            <person name="Mittelman R."/>
            <person name="Mlenga V."/>
            <person name="Montmayeur A."/>
            <person name="Mulrain L."/>
            <person name="Navidi A."/>
            <person name="Naylor J."/>
            <person name="Negash T."/>
            <person name="Nguyen T."/>
            <person name="Nguyen N."/>
            <person name="Nicol R."/>
            <person name="Norbu C."/>
            <person name="Norbu N."/>
            <person name="Novod N."/>
            <person name="O'Neill B."/>
            <person name="Osman S."/>
            <person name="Markiewicz E."/>
            <person name="Oyono O.L."/>
            <person name="Patti C."/>
            <person name="Phunkhang P."/>
            <person name="Pierre F."/>
            <person name="Priest M."/>
            <person name="Raghuraman S."/>
            <person name="Rege F."/>
            <person name="Reyes R."/>
            <person name="Rise C."/>
            <person name="Rogov P."/>
            <person name="Ross K."/>
            <person name="Ryan E."/>
            <person name="Settipalli S."/>
            <person name="Shea T."/>
            <person name="Sherpa N."/>
            <person name="Shi L."/>
            <person name="Shih D."/>
            <person name="Sparrow T."/>
            <person name="Spaulding J."/>
            <person name="Stalker J."/>
            <person name="Stange-Thomann N."/>
            <person name="Stavropoulos S."/>
            <person name="Stone C."/>
            <person name="Strader C."/>
            <person name="Tesfaye S."/>
            <person name="Thomson T."/>
            <person name="Thoulutsang Y."/>
            <person name="Thoulutsang D."/>
            <person name="Topham K."/>
            <person name="Topping I."/>
            <person name="Tsamla T."/>
            <person name="Vassiliev H."/>
            <person name="Vo A."/>
            <person name="Wangchuk T."/>
            <person name="Wangdi T."/>
            <person name="Weiand M."/>
            <person name="Wilkinson J."/>
            <person name="Wilson A."/>
            <person name="Yadav S."/>
            <person name="Young G."/>
            <person name="Yu Q."/>
            <person name="Zembek L."/>
            <person name="Zhong D."/>
            <person name="Zimmer A."/>
            <person name="Zwirko Z."/>
            <person name="Jaffe D.B."/>
            <person name="Alvarez P."/>
            <person name="Brockman W."/>
            <person name="Butler J."/>
            <person name="Chin C."/>
            <person name="Gnerre S."/>
            <person name="Grabherr M."/>
            <person name="Kleber M."/>
            <person name="Mauceli E."/>
            <person name="MacCallum I."/>
        </authorList>
    </citation>
    <scope>NUCLEOTIDE SEQUENCE [LARGE SCALE GENOMIC DNA]</scope>
    <source>
        <strain evidence="18">Tucson 15081-1352.22</strain>
    </source>
</reference>
<evidence type="ECO:0000256" key="7">
    <source>
        <dbReference type="ARBA" id="ARBA00022853"/>
    </source>
</evidence>
<dbReference type="InParanoid" id="B4L3B6"/>
<evidence type="ECO:0000256" key="1">
    <source>
        <dbReference type="ARBA" id="ARBA00004123"/>
    </source>
</evidence>
<evidence type="ECO:0000256" key="12">
    <source>
        <dbReference type="PIRSR" id="PIRSR628651-51"/>
    </source>
</evidence>
<dbReference type="Pfam" id="PF12998">
    <property type="entry name" value="ING"/>
    <property type="match status" value="1"/>
</dbReference>
<evidence type="ECO:0000256" key="8">
    <source>
        <dbReference type="ARBA" id="ARBA00023015"/>
    </source>
</evidence>
<feature type="binding site" evidence="12">
    <location>
        <position position="591"/>
    </location>
    <ligand>
        <name>Zn(2+)</name>
        <dbReference type="ChEBI" id="CHEBI:29105"/>
        <label>1</label>
    </ligand>
</feature>
<organism evidence="17 18">
    <name type="scientific">Drosophila mojavensis</name>
    <name type="common">Fruit fly</name>
    <dbReference type="NCBI Taxonomy" id="7230"/>
    <lineage>
        <taxon>Eukaryota</taxon>
        <taxon>Metazoa</taxon>
        <taxon>Ecdysozoa</taxon>
        <taxon>Arthropoda</taxon>
        <taxon>Hexapoda</taxon>
        <taxon>Insecta</taxon>
        <taxon>Pterygota</taxon>
        <taxon>Neoptera</taxon>
        <taxon>Endopterygota</taxon>
        <taxon>Diptera</taxon>
        <taxon>Brachycera</taxon>
        <taxon>Muscomorpha</taxon>
        <taxon>Ephydroidea</taxon>
        <taxon>Drosophilidae</taxon>
        <taxon>Drosophila</taxon>
    </lineage>
</organism>
<dbReference type="PANTHER" id="PTHR10333:SF103">
    <property type="entry name" value="INHIBITOR OF GROWTH PROTEIN 3"/>
    <property type="match status" value="1"/>
</dbReference>
<keyword evidence="18" id="KW-1185">Reference proteome</keyword>
<dbReference type="Gene3D" id="6.10.140.1740">
    <property type="match status" value="1"/>
</dbReference>
<gene>
    <name evidence="17" type="primary">Dmoj\GI15078</name>
    <name evidence="17" type="ORF">Dmoj_GI15078</name>
</gene>
<keyword evidence="9" id="KW-0804">Transcription</keyword>
<feature type="site" description="Histone H3K4me3 binding" evidence="11">
    <location>
        <position position="588"/>
    </location>
</feature>
<dbReference type="SMART" id="SM00249">
    <property type="entry name" value="PHD"/>
    <property type="match status" value="1"/>
</dbReference>
<dbReference type="InterPro" id="IPR011011">
    <property type="entry name" value="Znf_FYVE_PHD"/>
</dbReference>
<dbReference type="FunCoup" id="B4L3B6">
    <property type="interactions" value="1429"/>
</dbReference>
<feature type="binding site" evidence="12">
    <location>
        <position position="613"/>
    </location>
    <ligand>
        <name>Zn(2+)</name>
        <dbReference type="ChEBI" id="CHEBI:29105"/>
        <label>1</label>
    </ligand>
</feature>